<evidence type="ECO:0000259" key="9">
    <source>
        <dbReference type="Pfam" id="PF01266"/>
    </source>
</evidence>
<dbReference type="GO" id="GO:0005829">
    <property type="term" value="C:cytosol"/>
    <property type="evidence" value="ECO:0007669"/>
    <property type="project" value="TreeGrafter"/>
</dbReference>
<feature type="domain" description="Amidohydrolase-related" evidence="10">
    <location>
        <begin position="577"/>
        <end position="920"/>
    </location>
</feature>
<feature type="domain" description="FAD dependent oxidoreductase" evidence="9">
    <location>
        <begin position="163"/>
        <end position="539"/>
    </location>
</feature>
<dbReference type="GO" id="GO:0019748">
    <property type="term" value="P:secondary metabolic process"/>
    <property type="evidence" value="ECO:0007669"/>
    <property type="project" value="TreeGrafter"/>
</dbReference>
<keyword evidence="4" id="KW-0862">Zinc</keyword>
<dbReference type="PANTHER" id="PTHR21240:SF29">
    <property type="entry name" value="AMIDOHYDROLASE-RELATED DOMAIN-CONTAINING PROTEIN"/>
    <property type="match status" value="1"/>
</dbReference>
<evidence type="ECO:0000256" key="1">
    <source>
        <dbReference type="ARBA" id="ARBA00005871"/>
    </source>
</evidence>
<dbReference type="PANTHER" id="PTHR21240">
    <property type="entry name" value="2-AMINO-3-CARBOXYLMUCONATE-6-SEMIALDEHYDE DECARBOXYLASE"/>
    <property type="match status" value="1"/>
</dbReference>
<comment type="caution">
    <text evidence="11">The sequence shown here is derived from an EMBL/GenBank/DDBJ whole genome shotgun (WGS) entry which is preliminary data.</text>
</comment>
<dbReference type="Proteomes" id="UP000070121">
    <property type="component" value="Unassembled WGS sequence"/>
</dbReference>
<keyword evidence="2" id="KW-0479">Metal-binding</keyword>
<dbReference type="STRING" id="1209931.A0A135V6Q7"/>
<evidence type="ECO:0000256" key="8">
    <source>
        <dbReference type="RuleBase" id="RU366045"/>
    </source>
</evidence>
<dbReference type="InterPro" id="IPR032465">
    <property type="entry name" value="ACMSD"/>
</dbReference>
<reference evidence="11 12" key="1">
    <citation type="submission" date="2014-02" db="EMBL/GenBank/DDBJ databases">
        <title>The genome sequence of Colletotrichum salicis CBS 607.94.</title>
        <authorList>
            <person name="Baroncelli R."/>
            <person name="Thon M.R."/>
        </authorList>
    </citation>
    <scope>NUCLEOTIDE SEQUENCE [LARGE SCALE GENOMIC DNA]</scope>
    <source>
        <strain evidence="11 12">CBS 607.94</strain>
    </source>
</reference>
<sequence>MERAIITQQRNDDSSKKSLRTIAQLDRRDVSNAFPDLRDQAEQRRDNMEFRGDYVPPIEPPLAWVLLWNQKYSNAYGEYVPESLLPTGYVFWNAERWAQDGTRDFVVSQWETHPSFAEAMLVDRLWSPLEDERPTAEVLPEVDENASGDAVDHSEMATSADSYLIIGAGVFGASTALHLIRAYPDATITLVDRNAYDAPIRVAASWDWNKVVRADYVDIEYMRLCLEAKKYWSEDPIWKPYYHESGVYWVSPNNFAEQMQENYKKLGVDSGLFSFSVEEAVKQYGGIFKDADFTDVREVFVNKNSGWGEAKEALQRTIEEAVKLGVKYFEAEVEKIEFDENGAATGIKTSKGESITASRVILSTGAYTAKLLADSAPERKDLQAGDRFVAAAVTEGFMPVSGENAKALYDGPVGISMVPPSRGASNGSVPHSKDKTLKFWGQIIFRNTQTHANGSQISAPPAAADYAQLEVLDALKEDVDYAGKSLFGKGSEAIKNENYRICWEAVTPDEDFIISPHSASKNLYVATCGSFHGWKFLPILERAQSLITSMPLLFIIISQWLCFTLAGNQMQSSKAKIDVHAHYVPEFYAQALKDAGHLPGPDGMPGIPEWTPEAHLNFMKAQNIEKSFLSISSPGVYLSVPSKSATGKAVRLARQVNEYGSEVKAKYPDKFGFFASLPLPDVNASVEEIRYCFTQLDPKPDGIVLMSNFYGMYLGHPELNPVYKALNEVNATIFEHPTAPCTENNHLRFSIDGEDPEITPPEWLTLNRPAAGRQRRAPTIDFPFDTARTFADLFYSKVPTRFPRIKWIMPHAGGGLVPTLDRIVSYSTPDVNLTEAFMKSTLAENFYFDLAGPWPVTWAIPPLLRWVSYEKLLWGTDTPFTPWAMAEAGRIKFDQDVEEVFNNTRKTEAVRRENAAKLFG</sequence>
<comment type="catalytic activity">
    <reaction evidence="6">
        <text>6-methylsalicylate + H(+) = 3-methylphenol + CO2</text>
        <dbReference type="Rhea" id="RHEA:23112"/>
        <dbReference type="ChEBI" id="CHEBI:15378"/>
        <dbReference type="ChEBI" id="CHEBI:16526"/>
        <dbReference type="ChEBI" id="CHEBI:17231"/>
        <dbReference type="ChEBI" id="CHEBI:36658"/>
        <dbReference type="EC" id="4.1.1.52"/>
    </reaction>
    <physiologicalReaction direction="left-to-right" evidence="6">
        <dbReference type="Rhea" id="RHEA:23113"/>
    </physiologicalReaction>
</comment>
<dbReference type="Gene3D" id="3.50.50.60">
    <property type="entry name" value="FAD/NAD(P)-binding domain"/>
    <property type="match status" value="1"/>
</dbReference>
<keyword evidence="5 8" id="KW-0456">Lyase</keyword>
<dbReference type="OrthoDB" id="2219495at2759"/>
<dbReference type="EC" id="4.1.1.52" evidence="7"/>
<dbReference type="InterPro" id="IPR006680">
    <property type="entry name" value="Amidohydro-rel"/>
</dbReference>
<dbReference type="Pfam" id="PF04909">
    <property type="entry name" value="Amidohydro_2"/>
    <property type="match status" value="1"/>
</dbReference>
<dbReference type="GO" id="GO:0047596">
    <property type="term" value="F:6-methylsalicylate decarboxylase activity"/>
    <property type="evidence" value="ECO:0007669"/>
    <property type="project" value="UniProtKB-EC"/>
</dbReference>
<organism evidence="11 12">
    <name type="scientific">Colletotrichum salicis</name>
    <dbReference type="NCBI Taxonomy" id="1209931"/>
    <lineage>
        <taxon>Eukaryota</taxon>
        <taxon>Fungi</taxon>
        <taxon>Dikarya</taxon>
        <taxon>Ascomycota</taxon>
        <taxon>Pezizomycotina</taxon>
        <taxon>Sordariomycetes</taxon>
        <taxon>Hypocreomycetidae</taxon>
        <taxon>Glomerellales</taxon>
        <taxon>Glomerellaceae</taxon>
        <taxon>Colletotrichum</taxon>
        <taxon>Colletotrichum acutatum species complex</taxon>
    </lineage>
</organism>
<dbReference type="Gene3D" id="3.30.9.10">
    <property type="entry name" value="D-Amino Acid Oxidase, subunit A, domain 2"/>
    <property type="match status" value="1"/>
</dbReference>
<dbReference type="GO" id="GO:0016787">
    <property type="term" value="F:hydrolase activity"/>
    <property type="evidence" value="ECO:0007669"/>
    <property type="project" value="InterPro"/>
</dbReference>
<gene>
    <name evidence="11" type="ORF">CSAL01_00282</name>
</gene>
<dbReference type="Pfam" id="PF01266">
    <property type="entry name" value="DAO"/>
    <property type="match status" value="1"/>
</dbReference>
<name>A0A135V6Q7_9PEZI</name>
<evidence type="ECO:0000256" key="2">
    <source>
        <dbReference type="ARBA" id="ARBA00022723"/>
    </source>
</evidence>
<evidence type="ECO:0000259" key="10">
    <source>
        <dbReference type="Pfam" id="PF04909"/>
    </source>
</evidence>
<evidence type="ECO:0000313" key="11">
    <source>
        <dbReference type="EMBL" id="KXH68409.1"/>
    </source>
</evidence>
<protein>
    <recommendedName>
        <fullName evidence="7">6-methylsalicylate decarboxylase</fullName>
        <ecNumber evidence="7">4.1.1.52</ecNumber>
    </recommendedName>
</protein>
<proteinExistence type="inferred from homology"/>
<keyword evidence="12" id="KW-1185">Reference proteome</keyword>
<evidence type="ECO:0000256" key="6">
    <source>
        <dbReference type="ARBA" id="ARBA00036832"/>
    </source>
</evidence>
<dbReference type="InterPro" id="IPR036188">
    <property type="entry name" value="FAD/NAD-bd_sf"/>
</dbReference>
<dbReference type="EMBL" id="JFFI01000312">
    <property type="protein sequence ID" value="KXH68409.1"/>
    <property type="molecule type" value="Genomic_DNA"/>
</dbReference>
<evidence type="ECO:0000256" key="5">
    <source>
        <dbReference type="ARBA" id="ARBA00023239"/>
    </source>
</evidence>
<dbReference type="Gene3D" id="3.20.20.140">
    <property type="entry name" value="Metal-dependent hydrolases"/>
    <property type="match status" value="1"/>
</dbReference>
<evidence type="ECO:0000256" key="7">
    <source>
        <dbReference type="ARBA" id="ARBA00038889"/>
    </source>
</evidence>
<dbReference type="SUPFAM" id="SSF51556">
    <property type="entry name" value="Metallo-dependent hydrolases"/>
    <property type="match status" value="1"/>
</dbReference>
<comment type="similarity">
    <text evidence="1">Belongs to the metallo-dependent hydrolases superfamily. ACMSD family.</text>
</comment>
<dbReference type="GO" id="GO:0046872">
    <property type="term" value="F:metal ion binding"/>
    <property type="evidence" value="ECO:0007669"/>
    <property type="project" value="UniProtKB-KW"/>
</dbReference>
<accession>A0A135V6Q7</accession>
<evidence type="ECO:0000256" key="3">
    <source>
        <dbReference type="ARBA" id="ARBA00022793"/>
    </source>
</evidence>
<dbReference type="InterPro" id="IPR032466">
    <property type="entry name" value="Metal_Hydrolase"/>
</dbReference>
<dbReference type="AlphaFoldDB" id="A0A135V6Q7"/>
<evidence type="ECO:0000256" key="4">
    <source>
        <dbReference type="ARBA" id="ARBA00022833"/>
    </source>
</evidence>
<keyword evidence="3 8" id="KW-0210">Decarboxylase</keyword>
<dbReference type="SUPFAM" id="SSF51905">
    <property type="entry name" value="FAD/NAD(P)-binding domain"/>
    <property type="match status" value="1"/>
</dbReference>
<dbReference type="InterPro" id="IPR006076">
    <property type="entry name" value="FAD-dep_OxRdtase"/>
</dbReference>
<evidence type="ECO:0000313" key="12">
    <source>
        <dbReference type="Proteomes" id="UP000070121"/>
    </source>
</evidence>